<sequence length="336" mass="37632">MGSTPESTEATSANITTSGNNGGGIKDSSHPYFLYPSDSLGMNLVNTSFDGRSFGGWRRSILIDLSAKNKVGFIDGTFLEPSSETPDFRLWSRCNDMAISWLLNSLSREIADSVICSQTTKDLWDNLEDRFGQPNSAKMYHLQKELSDLIQGSSDVACYFTKIKRLWDELDTLNTHVKCSCDCNCGGKVKMAKSLQDEKLIKFLMGLNDTYASVKSSILMLSPLPTVGHAYSLLMQDEKQREVYVNSQFPRDSSSFMAANQNHTGQKFENFVFKGKKNNLVCSYYKKPRHSVDKCYMIIGFPADFKFTKPRKFHGSVKSNAAYSVSGTEEQNAIEE</sequence>
<reference evidence="1" key="1">
    <citation type="journal article" date="2014" name="Nat. Commun.">
        <title>The tobacco genome sequence and its comparison with those of tomato and potato.</title>
        <authorList>
            <person name="Sierro N."/>
            <person name="Battey J.N."/>
            <person name="Ouadi S."/>
            <person name="Bakaher N."/>
            <person name="Bovet L."/>
            <person name="Willig A."/>
            <person name="Goepfert S."/>
            <person name="Peitsch M.C."/>
            <person name="Ivanov N.V."/>
        </authorList>
    </citation>
    <scope>NUCLEOTIDE SEQUENCE [LARGE SCALE GENOMIC DNA]</scope>
</reference>
<reference evidence="2" key="2">
    <citation type="submission" date="2025-08" db="UniProtKB">
        <authorList>
            <consortium name="RefSeq"/>
        </authorList>
    </citation>
    <scope>IDENTIFICATION</scope>
    <source>
        <tissue evidence="2">Leaf</tissue>
    </source>
</reference>
<dbReference type="RefSeq" id="XP_075087854.1">
    <property type="nucleotide sequence ID" value="XM_075231753.1"/>
</dbReference>
<evidence type="ECO:0000313" key="2">
    <source>
        <dbReference type="RefSeq" id="XP_075087854.1"/>
    </source>
</evidence>
<organism evidence="1 2">
    <name type="scientific">Nicotiana tabacum</name>
    <name type="common">Common tobacco</name>
    <dbReference type="NCBI Taxonomy" id="4097"/>
    <lineage>
        <taxon>Eukaryota</taxon>
        <taxon>Viridiplantae</taxon>
        <taxon>Streptophyta</taxon>
        <taxon>Embryophyta</taxon>
        <taxon>Tracheophyta</taxon>
        <taxon>Spermatophyta</taxon>
        <taxon>Magnoliopsida</taxon>
        <taxon>eudicotyledons</taxon>
        <taxon>Gunneridae</taxon>
        <taxon>Pentapetalae</taxon>
        <taxon>asterids</taxon>
        <taxon>lamiids</taxon>
        <taxon>Solanales</taxon>
        <taxon>Solanaceae</taxon>
        <taxon>Nicotianoideae</taxon>
        <taxon>Nicotianeae</taxon>
        <taxon>Nicotiana</taxon>
    </lineage>
</organism>
<proteinExistence type="predicted"/>
<gene>
    <name evidence="2" type="primary">LOC142169833</name>
</gene>
<name>A0AC58SSC2_TOBAC</name>
<keyword evidence="1" id="KW-1185">Reference proteome</keyword>
<evidence type="ECO:0000313" key="1">
    <source>
        <dbReference type="Proteomes" id="UP000790787"/>
    </source>
</evidence>
<protein>
    <submittedName>
        <fullName evidence="2">Uncharacterized protein LOC142169833</fullName>
    </submittedName>
</protein>
<dbReference type="Proteomes" id="UP000790787">
    <property type="component" value="Chromosome 15"/>
</dbReference>
<accession>A0AC58SSC2</accession>